<dbReference type="AlphaFoldDB" id="A0A674ITY4"/>
<organism evidence="1 2">
    <name type="scientific">Terrapene triunguis</name>
    <name type="common">Three-toed box turtle</name>
    <dbReference type="NCBI Taxonomy" id="2587831"/>
    <lineage>
        <taxon>Eukaryota</taxon>
        <taxon>Metazoa</taxon>
        <taxon>Chordata</taxon>
        <taxon>Craniata</taxon>
        <taxon>Vertebrata</taxon>
        <taxon>Euteleostomi</taxon>
        <taxon>Archelosauria</taxon>
        <taxon>Testudinata</taxon>
        <taxon>Testudines</taxon>
        <taxon>Cryptodira</taxon>
        <taxon>Durocryptodira</taxon>
        <taxon>Testudinoidea</taxon>
        <taxon>Emydidae</taxon>
        <taxon>Terrapene</taxon>
    </lineage>
</organism>
<accession>A0A674ITY4</accession>
<dbReference type="Pfam" id="PF11768">
    <property type="entry name" value="Frtz"/>
    <property type="match status" value="1"/>
</dbReference>
<keyword evidence="2" id="KW-1185">Reference proteome</keyword>
<reference evidence="1" key="2">
    <citation type="submission" date="2025-09" db="UniProtKB">
        <authorList>
            <consortium name="Ensembl"/>
        </authorList>
    </citation>
    <scope>IDENTIFICATION</scope>
</reference>
<proteinExistence type="predicted"/>
<name>A0A674ITY4_9SAUR</name>
<reference evidence="1" key="1">
    <citation type="submission" date="2025-08" db="UniProtKB">
        <authorList>
            <consortium name="Ensembl"/>
        </authorList>
    </citation>
    <scope>IDENTIFICATION</scope>
</reference>
<sequence length="102" mass="11522">LKKSPVLKRCLCSLSTTTGSFSRVKLTKTNSRDRNGLEEGLETFYDPTQSFSNTTVLKYNDSDEGQCMELLLPLVQRFEKAFLLSVDLGAYDLFMALDKEVN</sequence>
<evidence type="ECO:0000313" key="2">
    <source>
        <dbReference type="Proteomes" id="UP000472274"/>
    </source>
</evidence>
<dbReference type="Proteomes" id="UP000472274">
    <property type="component" value="Unplaced"/>
</dbReference>
<dbReference type="InParanoid" id="A0A674ITY4"/>
<dbReference type="InterPro" id="IPR024511">
    <property type="entry name" value="Frtz"/>
</dbReference>
<protein>
    <submittedName>
        <fullName evidence="1">Uncharacterized protein</fullName>
    </submittedName>
</protein>
<dbReference type="Ensembl" id="ENSTMTT00000012074.1">
    <property type="protein sequence ID" value="ENSTMTP00000011688.1"/>
    <property type="gene ID" value="ENSTMTG00000008460.1"/>
</dbReference>
<evidence type="ECO:0000313" key="1">
    <source>
        <dbReference type="Ensembl" id="ENSTMTP00000011688.1"/>
    </source>
</evidence>